<dbReference type="Pfam" id="PF00440">
    <property type="entry name" value="TetR_N"/>
    <property type="match status" value="1"/>
</dbReference>
<dbReference type="InterPro" id="IPR001647">
    <property type="entry name" value="HTH_TetR"/>
</dbReference>
<dbReference type="PROSITE" id="PS50977">
    <property type="entry name" value="HTH_TETR_2"/>
    <property type="match status" value="1"/>
</dbReference>
<organism evidence="7 8">
    <name type="scientific">Streptomyces spinosisporus</name>
    <dbReference type="NCBI Taxonomy" id="2927582"/>
    <lineage>
        <taxon>Bacteria</taxon>
        <taxon>Bacillati</taxon>
        <taxon>Actinomycetota</taxon>
        <taxon>Actinomycetes</taxon>
        <taxon>Kitasatosporales</taxon>
        <taxon>Streptomycetaceae</taxon>
        <taxon>Streptomyces</taxon>
    </lineage>
</organism>
<dbReference type="EMBL" id="JALDAX010000007">
    <property type="protein sequence ID" value="MCI3241914.1"/>
    <property type="molecule type" value="Genomic_DNA"/>
</dbReference>
<evidence type="ECO:0000259" key="6">
    <source>
        <dbReference type="PROSITE" id="PS50977"/>
    </source>
</evidence>
<keyword evidence="8" id="KW-1185">Reference proteome</keyword>
<protein>
    <submittedName>
        <fullName evidence="7">TetR/AcrR family transcriptional regulator</fullName>
    </submittedName>
</protein>
<reference evidence="7" key="1">
    <citation type="submission" date="2022-03" db="EMBL/GenBank/DDBJ databases">
        <title>Streptomyces 7R015 and 7R016 isolated from Barleria lupulina in Thailand.</title>
        <authorList>
            <person name="Kanchanasin P."/>
            <person name="Phongsopitanun W."/>
            <person name="Tanasupawat S."/>
        </authorList>
    </citation>
    <scope>NUCLEOTIDE SEQUENCE</scope>
    <source>
        <strain evidence="7">7R016</strain>
    </source>
</reference>
<dbReference type="Pfam" id="PF21597">
    <property type="entry name" value="TetR_C_43"/>
    <property type="match status" value="1"/>
</dbReference>
<dbReference type="InterPro" id="IPR036271">
    <property type="entry name" value="Tet_transcr_reg_TetR-rel_C_sf"/>
</dbReference>
<name>A0ABS9XIL4_9ACTN</name>
<proteinExistence type="predicted"/>
<accession>A0ABS9XIL4</accession>
<dbReference type="PANTHER" id="PTHR30055:SF234">
    <property type="entry name" value="HTH-TYPE TRANSCRIPTIONAL REGULATOR BETI"/>
    <property type="match status" value="1"/>
</dbReference>
<dbReference type="Proteomes" id="UP001165270">
    <property type="component" value="Unassembled WGS sequence"/>
</dbReference>
<dbReference type="PANTHER" id="PTHR30055">
    <property type="entry name" value="HTH-TYPE TRANSCRIPTIONAL REGULATOR RUTR"/>
    <property type="match status" value="1"/>
</dbReference>
<evidence type="ECO:0000256" key="3">
    <source>
        <dbReference type="ARBA" id="ARBA00023163"/>
    </source>
</evidence>
<dbReference type="InterPro" id="IPR009057">
    <property type="entry name" value="Homeodomain-like_sf"/>
</dbReference>
<feature type="domain" description="HTH tetR-type" evidence="6">
    <location>
        <begin position="21"/>
        <end position="79"/>
    </location>
</feature>
<dbReference type="SUPFAM" id="SSF46689">
    <property type="entry name" value="Homeodomain-like"/>
    <property type="match status" value="1"/>
</dbReference>
<dbReference type="Gene3D" id="1.10.357.10">
    <property type="entry name" value="Tetracycline Repressor, domain 2"/>
    <property type="match status" value="1"/>
</dbReference>
<dbReference type="InterPro" id="IPR049445">
    <property type="entry name" value="TetR_SbtR-like_C"/>
</dbReference>
<dbReference type="SUPFAM" id="SSF48498">
    <property type="entry name" value="Tetracyclin repressor-like, C-terminal domain"/>
    <property type="match status" value="1"/>
</dbReference>
<evidence type="ECO:0000256" key="1">
    <source>
        <dbReference type="ARBA" id="ARBA00023015"/>
    </source>
</evidence>
<dbReference type="InterPro" id="IPR050109">
    <property type="entry name" value="HTH-type_TetR-like_transc_reg"/>
</dbReference>
<keyword evidence="3" id="KW-0804">Transcription</keyword>
<gene>
    <name evidence="7" type="ORF">MQN93_19530</name>
</gene>
<sequence length="196" mass="21446">MGRPTAVNPPPPAKPTRKDALSNRERILTVARTALAESSSASLTAIAKQAGVGIGTLYRHFPTREALVMELYRHDIQRLIDRAPELLREHPPLEALRLWFDEIAHYGRLKYGVAEVIHAATNGGRDDENYAPFVRAIALLLDAGAADGTLKPGLDPEDVLLQLSVLWRIDPARGGEERARRILALVVDGLRAAPDA</sequence>
<keyword evidence="2 4" id="KW-0238">DNA-binding</keyword>
<comment type="caution">
    <text evidence="7">The sequence shown here is derived from an EMBL/GenBank/DDBJ whole genome shotgun (WGS) entry which is preliminary data.</text>
</comment>
<dbReference type="RefSeq" id="WP_242710537.1">
    <property type="nucleotide sequence ID" value="NZ_JALDAX010000007.1"/>
</dbReference>
<evidence type="ECO:0000256" key="4">
    <source>
        <dbReference type="PROSITE-ProRule" id="PRU00335"/>
    </source>
</evidence>
<evidence type="ECO:0000313" key="8">
    <source>
        <dbReference type="Proteomes" id="UP001165270"/>
    </source>
</evidence>
<feature type="DNA-binding region" description="H-T-H motif" evidence="4">
    <location>
        <begin position="42"/>
        <end position="61"/>
    </location>
</feature>
<evidence type="ECO:0000256" key="2">
    <source>
        <dbReference type="ARBA" id="ARBA00023125"/>
    </source>
</evidence>
<evidence type="ECO:0000313" key="7">
    <source>
        <dbReference type="EMBL" id="MCI3241914.1"/>
    </source>
</evidence>
<keyword evidence="1" id="KW-0805">Transcription regulation</keyword>
<feature type="region of interest" description="Disordered" evidence="5">
    <location>
        <begin position="1"/>
        <end position="20"/>
    </location>
</feature>
<evidence type="ECO:0000256" key="5">
    <source>
        <dbReference type="SAM" id="MobiDB-lite"/>
    </source>
</evidence>